<keyword evidence="2" id="KW-0413">Isomerase</keyword>
<evidence type="ECO:0000256" key="2">
    <source>
        <dbReference type="ARBA" id="ARBA00023235"/>
    </source>
</evidence>
<dbReference type="PANTHER" id="PTHR13774">
    <property type="entry name" value="PHENAZINE BIOSYNTHESIS PROTEIN"/>
    <property type="match status" value="1"/>
</dbReference>
<dbReference type="SUPFAM" id="SSF54506">
    <property type="entry name" value="Diaminopimelate epimerase-like"/>
    <property type="match status" value="1"/>
</dbReference>
<comment type="similarity">
    <text evidence="1">Belongs to the PhzF family.</text>
</comment>
<evidence type="ECO:0008006" key="5">
    <source>
        <dbReference type="Google" id="ProtNLM"/>
    </source>
</evidence>
<dbReference type="PANTHER" id="PTHR13774:SF17">
    <property type="entry name" value="PHENAZINE BIOSYNTHESIS-LIKE DOMAIN-CONTAINING PROTEIN"/>
    <property type="match status" value="1"/>
</dbReference>
<protein>
    <recommendedName>
        <fullName evidence="5">Phenazine biosynthesis-like protein</fullName>
    </recommendedName>
</protein>
<evidence type="ECO:0000256" key="1">
    <source>
        <dbReference type="ARBA" id="ARBA00008270"/>
    </source>
</evidence>
<gene>
    <name evidence="3" type="ORF">DSTB1V02_LOCUS14535</name>
</gene>
<dbReference type="Pfam" id="PF02567">
    <property type="entry name" value="PhzC-PhzF"/>
    <property type="match status" value="1"/>
</dbReference>
<evidence type="ECO:0000313" key="3">
    <source>
        <dbReference type="EMBL" id="CAD7254789.1"/>
    </source>
</evidence>
<accession>A0A7R9FU03</accession>
<dbReference type="OrthoDB" id="75169at2759"/>
<dbReference type="GO" id="GO:0016853">
    <property type="term" value="F:isomerase activity"/>
    <property type="evidence" value="ECO:0007669"/>
    <property type="project" value="UniProtKB-KW"/>
</dbReference>
<dbReference type="EMBL" id="LR912246">
    <property type="protein sequence ID" value="CAD7254789.1"/>
    <property type="molecule type" value="Genomic_DNA"/>
</dbReference>
<evidence type="ECO:0000313" key="4">
    <source>
        <dbReference type="Proteomes" id="UP000677054"/>
    </source>
</evidence>
<dbReference type="AlphaFoldDB" id="A0A7R9FU03"/>
<dbReference type="Proteomes" id="UP000677054">
    <property type="component" value="Unassembled WGS sequence"/>
</dbReference>
<dbReference type="Gene3D" id="3.10.310.10">
    <property type="entry name" value="Diaminopimelate Epimerase, Chain A, domain 1"/>
    <property type="match status" value="1"/>
</dbReference>
<reference evidence="3" key="1">
    <citation type="submission" date="2020-11" db="EMBL/GenBank/DDBJ databases">
        <authorList>
            <person name="Tran Van P."/>
        </authorList>
    </citation>
    <scope>NUCLEOTIDE SEQUENCE</scope>
</reference>
<dbReference type="InterPro" id="IPR003719">
    <property type="entry name" value="Phenazine_PhzF-like"/>
</dbReference>
<proteinExistence type="inferred from homology"/>
<organism evidence="3">
    <name type="scientific">Darwinula stevensoni</name>
    <dbReference type="NCBI Taxonomy" id="69355"/>
    <lineage>
        <taxon>Eukaryota</taxon>
        <taxon>Metazoa</taxon>
        <taxon>Ecdysozoa</taxon>
        <taxon>Arthropoda</taxon>
        <taxon>Crustacea</taxon>
        <taxon>Oligostraca</taxon>
        <taxon>Ostracoda</taxon>
        <taxon>Podocopa</taxon>
        <taxon>Podocopida</taxon>
        <taxon>Darwinulocopina</taxon>
        <taxon>Darwinuloidea</taxon>
        <taxon>Darwinulidae</taxon>
        <taxon>Darwinula</taxon>
    </lineage>
</organism>
<keyword evidence="4" id="KW-1185">Reference proteome</keyword>
<name>A0A7R9FU03_9CRUS</name>
<sequence length="96" mass="10665">MFGGVVATVRGDAEAFGGYDFFSRYFRPWDGVPEDFVTGSSHTVLAPYWSEQLKGKKEMYAYQCSKRGGELSLRVRGSRVEIGGNFHVVVKGAIHL</sequence>
<dbReference type="EMBL" id="CAJPEV010012728">
    <property type="protein sequence ID" value="CAG0906567.1"/>
    <property type="molecule type" value="Genomic_DNA"/>
</dbReference>
<dbReference type="GO" id="GO:0005737">
    <property type="term" value="C:cytoplasm"/>
    <property type="evidence" value="ECO:0007669"/>
    <property type="project" value="TreeGrafter"/>
</dbReference>